<comment type="caution">
    <text evidence="2">The sequence shown here is derived from an EMBL/GenBank/DDBJ whole genome shotgun (WGS) entry which is preliminary data.</text>
</comment>
<gene>
    <name evidence="2" type="ORF">CASFOL_033033</name>
</gene>
<dbReference type="AlphaFoldDB" id="A0ABD3C3T1"/>
<reference evidence="3" key="1">
    <citation type="journal article" date="2024" name="IScience">
        <title>Strigolactones Initiate the Formation of Haustorium-like Structures in Castilleja.</title>
        <authorList>
            <person name="Buerger M."/>
            <person name="Peterson D."/>
            <person name="Chory J."/>
        </authorList>
    </citation>
    <scope>NUCLEOTIDE SEQUENCE [LARGE SCALE GENOMIC DNA]</scope>
</reference>
<feature type="compositionally biased region" description="Basic and acidic residues" evidence="1">
    <location>
        <begin position="1"/>
        <end position="15"/>
    </location>
</feature>
<evidence type="ECO:0000313" key="2">
    <source>
        <dbReference type="EMBL" id="KAL3624217.1"/>
    </source>
</evidence>
<dbReference type="EMBL" id="JAVIJP010000054">
    <property type="protein sequence ID" value="KAL3624217.1"/>
    <property type="molecule type" value="Genomic_DNA"/>
</dbReference>
<accession>A0ABD3C3T1</accession>
<feature type="compositionally biased region" description="Basic and acidic residues" evidence="1">
    <location>
        <begin position="29"/>
        <end position="50"/>
    </location>
</feature>
<evidence type="ECO:0000256" key="1">
    <source>
        <dbReference type="SAM" id="MobiDB-lite"/>
    </source>
</evidence>
<sequence length="50" mass="5641">MTPEYCERYAEKADINKTPTDESDDDVSEDKAFSDRQSESDDEVTGHADP</sequence>
<protein>
    <submittedName>
        <fullName evidence="2">Uncharacterized protein</fullName>
    </submittedName>
</protein>
<feature type="region of interest" description="Disordered" evidence="1">
    <location>
        <begin position="1"/>
        <end position="50"/>
    </location>
</feature>
<keyword evidence="3" id="KW-1185">Reference proteome</keyword>
<organism evidence="2 3">
    <name type="scientific">Castilleja foliolosa</name>
    <dbReference type="NCBI Taxonomy" id="1961234"/>
    <lineage>
        <taxon>Eukaryota</taxon>
        <taxon>Viridiplantae</taxon>
        <taxon>Streptophyta</taxon>
        <taxon>Embryophyta</taxon>
        <taxon>Tracheophyta</taxon>
        <taxon>Spermatophyta</taxon>
        <taxon>Magnoliopsida</taxon>
        <taxon>eudicotyledons</taxon>
        <taxon>Gunneridae</taxon>
        <taxon>Pentapetalae</taxon>
        <taxon>asterids</taxon>
        <taxon>lamiids</taxon>
        <taxon>Lamiales</taxon>
        <taxon>Orobanchaceae</taxon>
        <taxon>Pedicularideae</taxon>
        <taxon>Castillejinae</taxon>
        <taxon>Castilleja</taxon>
    </lineage>
</organism>
<name>A0ABD3C3T1_9LAMI</name>
<proteinExistence type="predicted"/>
<evidence type="ECO:0000313" key="3">
    <source>
        <dbReference type="Proteomes" id="UP001632038"/>
    </source>
</evidence>
<dbReference type="Proteomes" id="UP001632038">
    <property type="component" value="Unassembled WGS sequence"/>
</dbReference>